<proteinExistence type="predicted"/>
<feature type="transmembrane region" description="Helical" evidence="1">
    <location>
        <begin position="6"/>
        <end position="24"/>
    </location>
</feature>
<dbReference type="OrthoDB" id="9797976at2"/>
<evidence type="ECO:0000313" key="2">
    <source>
        <dbReference type="EMBL" id="QCP36526.1"/>
    </source>
</evidence>
<protein>
    <recommendedName>
        <fullName evidence="4">DUF554 domain-containing protein</fullName>
    </recommendedName>
</protein>
<feature type="transmembrane region" description="Helical" evidence="1">
    <location>
        <begin position="197"/>
        <end position="214"/>
    </location>
</feature>
<sequence>MPGLGTVINVSLILLGGICGLMFGERLSDNCRDSLMKVNGVAVFLIGVSGALSKIFVIQDDTLATQGTVMMTVSLAAGTVFGELCHIDYQIERFGIWLKNRSGNAKDVQFVEGFVTAAFTVCIGAMAVIGSIQDGVSGDHSILIAKGVLDFVIILVLAAAMGKGCIFSAIPVAVFQGTITLLSNYLALMITDGAMDHISLVGSVLICCVGINLVWDQKIRVANMLPAVVIAAAWSYIF</sequence>
<keyword evidence="3" id="KW-1185">Reference proteome</keyword>
<reference evidence="2 3" key="1">
    <citation type="submission" date="2019-05" db="EMBL/GenBank/DDBJ databases">
        <title>Complete genome sequencing of Anaerostipes rhamnosivorans.</title>
        <authorList>
            <person name="Bui T.P.N."/>
            <person name="de Vos W.M."/>
        </authorList>
    </citation>
    <scope>NUCLEOTIDE SEQUENCE [LARGE SCALE GENOMIC DNA]</scope>
    <source>
        <strain evidence="2 3">1y2</strain>
    </source>
</reference>
<evidence type="ECO:0000313" key="3">
    <source>
        <dbReference type="Proteomes" id="UP000298653"/>
    </source>
</evidence>
<evidence type="ECO:0000256" key="1">
    <source>
        <dbReference type="SAM" id="Phobius"/>
    </source>
</evidence>
<keyword evidence="1" id="KW-0812">Transmembrane</keyword>
<dbReference type="PANTHER" id="PTHR36111">
    <property type="entry name" value="INNER MEMBRANE PROTEIN-RELATED"/>
    <property type="match status" value="1"/>
</dbReference>
<organism evidence="2 3">
    <name type="scientific">Anaerostipes rhamnosivorans</name>
    <dbReference type="NCBI Taxonomy" id="1229621"/>
    <lineage>
        <taxon>Bacteria</taxon>
        <taxon>Bacillati</taxon>
        <taxon>Bacillota</taxon>
        <taxon>Clostridia</taxon>
        <taxon>Lachnospirales</taxon>
        <taxon>Lachnospiraceae</taxon>
        <taxon>Anaerostipes</taxon>
    </lineage>
</organism>
<dbReference type="Proteomes" id="UP000298653">
    <property type="component" value="Chromosome"/>
</dbReference>
<feature type="transmembrane region" description="Helical" evidence="1">
    <location>
        <begin position="141"/>
        <end position="160"/>
    </location>
</feature>
<dbReference type="PANTHER" id="PTHR36111:SF2">
    <property type="entry name" value="INNER MEMBRANE PROTEIN"/>
    <property type="match status" value="1"/>
</dbReference>
<dbReference type="InterPro" id="IPR007563">
    <property type="entry name" value="DUF554"/>
</dbReference>
<name>A0A4P8IGI9_9FIRM</name>
<feature type="transmembrane region" description="Helical" evidence="1">
    <location>
        <begin position="36"/>
        <end position="57"/>
    </location>
</feature>
<dbReference type="Pfam" id="PF04474">
    <property type="entry name" value="DUF554"/>
    <property type="match status" value="1"/>
</dbReference>
<evidence type="ECO:0008006" key="4">
    <source>
        <dbReference type="Google" id="ProtNLM"/>
    </source>
</evidence>
<dbReference type="RefSeq" id="WP_137329738.1">
    <property type="nucleotide sequence ID" value="NZ_CP040058.1"/>
</dbReference>
<dbReference type="EMBL" id="CP040058">
    <property type="protein sequence ID" value="QCP36526.1"/>
    <property type="molecule type" value="Genomic_DNA"/>
</dbReference>
<dbReference type="AlphaFoldDB" id="A0A4P8IGI9"/>
<accession>A0A4P8IGI9</accession>
<keyword evidence="1" id="KW-0472">Membrane</keyword>
<keyword evidence="1" id="KW-1133">Transmembrane helix</keyword>
<feature type="transmembrane region" description="Helical" evidence="1">
    <location>
        <begin position="110"/>
        <end position="129"/>
    </location>
</feature>
<dbReference type="KEGG" id="arf:AR1Y2_3072"/>
<gene>
    <name evidence="2" type="ORF">AR1Y2_3072</name>
</gene>
<feature type="transmembrane region" description="Helical" evidence="1">
    <location>
        <begin position="69"/>
        <end position="89"/>
    </location>
</feature>
<feature type="transmembrane region" description="Helical" evidence="1">
    <location>
        <begin position="172"/>
        <end position="191"/>
    </location>
</feature>